<dbReference type="SUPFAM" id="SSF52540">
    <property type="entry name" value="P-loop containing nucleoside triphosphate hydrolases"/>
    <property type="match status" value="1"/>
</dbReference>
<evidence type="ECO:0008006" key="4">
    <source>
        <dbReference type="Google" id="ProtNLM"/>
    </source>
</evidence>
<organism evidence="2 3">
    <name type="scientific">Candolleomyces eurysporus</name>
    <dbReference type="NCBI Taxonomy" id="2828524"/>
    <lineage>
        <taxon>Eukaryota</taxon>
        <taxon>Fungi</taxon>
        <taxon>Dikarya</taxon>
        <taxon>Basidiomycota</taxon>
        <taxon>Agaricomycotina</taxon>
        <taxon>Agaricomycetes</taxon>
        <taxon>Agaricomycetidae</taxon>
        <taxon>Agaricales</taxon>
        <taxon>Agaricineae</taxon>
        <taxon>Psathyrellaceae</taxon>
        <taxon>Candolleomyces</taxon>
    </lineage>
</organism>
<sequence>MGLTGSGKSTFINLATQSSKKLRVRDSNLSCTDELKFADPFYLDGYRIFLFDAPSFDNTNKSEIEILGIIASILEKQYRRGLTLHGIIYVHRIDLHISGLAKTDFDIFCKLCGDSSLRNAVIMTNMWSRLPSEFEGLRQATDLASLDDLFEPATAKGAVMMYHMQDTVESAHEIIRQILKNHPMPLSIQTEIVDQDKHITETGVGMAVYKNPVLLFRQQELTERLEVAEEARKEALEEAEQVRQLLKKLEEEKRNQTRQHQFLQEQLAQSERKCEQAMYRRQQEVRAVTQEGDERVRQLLEKWEEERGDHTRRYQLLQEQFAEVERKHEQAIRDAEERNRREAQAAEARRRQELEAAERRRAQEMADLEDIVKDRMKDRMMPPDFPGFRHGCIVSGRSYAMFNKVDNSYYATVDEKTEHSEYSPLKLFMNAVERKL</sequence>
<feature type="non-terminal residue" evidence="2">
    <location>
        <position position="436"/>
    </location>
</feature>
<name>A0A9W8IZM3_9AGAR</name>
<dbReference type="CDD" id="cd00882">
    <property type="entry name" value="Ras_like_GTPase"/>
    <property type="match status" value="1"/>
</dbReference>
<gene>
    <name evidence="2" type="ORF">H1R20_g10784</name>
</gene>
<evidence type="ECO:0000313" key="2">
    <source>
        <dbReference type="EMBL" id="KAJ2926306.1"/>
    </source>
</evidence>
<evidence type="ECO:0000256" key="1">
    <source>
        <dbReference type="SAM" id="MobiDB-lite"/>
    </source>
</evidence>
<dbReference type="Proteomes" id="UP001140091">
    <property type="component" value="Unassembled WGS sequence"/>
</dbReference>
<dbReference type="InterPro" id="IPR027417">
    <property type="entry name" value="P-loop_NTPase"/>
</dbReference>
<dbReference type="Gene3D" id="3.40.50.300">
    <property type="entry name" value="P-loop containing nucleotide triphosphate hydrolases"/>
    <property type="match status" value="1"/>
</dbReference>
<protein>
    <recommendedName>
        <fullName evidence="4">G domain-containing protein</fullName>
    </recommendedName>
</protein>
<evidence type="ECO:0000313" key="3">
    <source>
        <dbReference type="Proteomes" id="UP001140091"/>
    </source>
</evidence>
<dbReference type="OrthoDB" id="8954335at2759"/>
<reference evidence="2" key="1">
    <citation type="submission" date="2022-06" db="EMBL/GenBank/DDBJ databases">
        <title>Genome Sequence of Candolleomyces eurysporus.</title>
        <authorList>
            <person name="Buettner E."/>
        </authorList>
    </citation>
    <scope>NUCLEOTIDE SEQUENCE</scope>
    <source>
        <strain evidence="2">VTCC 930004</strain>
    </source>
</reference>
<feature type="region of interest" description="Disordered" evidence="1">
    <location>
        <begin position="328"/>
        <end position="361"/>
    </location>
</feature>
<dbReference type="EMBL" id="JANBPK010001068">
    <property type="protein sequence ID" value="KAJ2926306.1"/>
    <property type="molecule type" value="Genomic_DNA"/>
</dbReference>
<dbReference type="AlphaFoldDB" id="A0A9W8IZM3"/>
<comment type="caution">
    <text evidence="2">The sequence shown here is derived from an EMBL/GenBank/DDBJ whole genome shotgun (WGS) entry which is preliminary data.</text>
</comment>
<keyword evidence="3" id="KW-1185">Reference proteome</keyword>
<accession>A0A9W8IZM3</accession>
<proteinExistence type="predicted"/>